<evidence type="ECO:0000313" key="2">
    <source>
        <dbReference type="EMBL" id="KAJ7777585.1"/>
    </source>
</evidence>
<evidence type="ECO:0000256" key="1">
    <source>
        <dbReference type="SAM" id="MobiDB-lite"/>
    </source>
</evidence>
<evidence type="ECO:0000313" key="3">
    <source>
        <dbReference type="Proteomes" id="UP001215280"/>
    </source>
</evidence>
<feature type="compositionally biased region" description="Acidic residues" evidence="1">
    <location>
        <begin position="312"/>
        <end position="340"/>
    </location>
</feature>
<sequence length="340" mass="38163">MNTQADSVQDTSADELAFIVSAGKKFVVTKMLWLPAGKEDEIWGTEEQEDFNILDRFGEEDQPANKTQGALRDIYAVVPEDYRDAKDFNDWIPAAFLHGMSDQRSFTVNRLRSHPDLFDCTTKQLSSQEGRREFRKLIGYRPTKKNPDKFYYDSTNVPILHKDYAEKYDPAKFFLHENLFITHAAITRGPATAAAMKSGHPPPKVQSVTHLWGLRRTELGMVAAAAVWLRYVYSVDDTFGPTGTVSGIEWQEDFEYYLQLLTEGLQKKKPSILNVFRVWDQKFYPSSEDGLAGVVDSDDECAVGKRAALEEMNAEDSEPEGDGGSEGEGDSEGEGEGDDS</sequence>
<gene>
    <name evidence="2" type="ORF">DFH07DRAFT_731109</name>
</gene>
<accession>A0AAD7K5K8</accession>
<feature type="region of interest" description="Disordered" evidence="1">
    <location>
        <begin position="308"/>
        <end position="340"/>
    </location>
</feature>
<name>A0AAD7K5K8_9AGAR</name>
<dbReference type="AlphaFoldDB" id="A0AAD7K5K8"/>
<dbReference type="EMBL" id="JARJLG010000010">
    <property type="protein sequence ID" value="KAJ7777585.1"/>
    <property type="molecule type" value="Genomic_DNA"/>
</dbReference>
<dbReference type="Proteomes" id="UP001215280">
    <property type="component" value="Unassembled WGS sequence"/>
</dbReference>
<protein>
    <submittedName>
        <fullName evidence="2">Uncharacterized protein</fullName>
    </submittedName>
</protein>
<keyword evidence="3" id="KW-1185">Reference proteome</keyword>
<reference evidence="2" key="1">
    <citation type="submission" date="2023-03" db="EMBL/GenBank/DDBJ databases">
        <title>Massive genome expansion in bonnet fungi (Mycena s.s.) driven by repeated elements and novel gene families across ecological guilds.</title>
        <authorList>
            <consortium name="Lawrence Berkeley National Laboratory"/>
            <person name="Harder C.B."/>
            <person name="Miyauchi S."/>
            <person name="Viragh M."/>
            <person name="Kuo A."/>
            <person name="Thoen E."/>
            <person name="Andreopoulos B."/>
            <person name="Lu D."/>
            <person name="Skrede I."/>
            <person name="Drula E."/>
            <person name="Henrissat B."/>
            <person name="Morin E."/>
            <person name="Kohler A."/>
            <person name="Barry K."/>
            <person name="LaButti K."/>
            <person name="Morin E."/>
            <person name="Salamov A."/>
            <person name="Lipzen A."/>
            <person name="Mereny Z."/>
            <person name="Hegedus B."/>
            <person name="Baldrian P."/>
            <person name="Stursova M."/>
            <person name="Weitz H."/>
            <person name="Taylor A."/>
            <person name="Grigoriev I.V."/>
            <person name="Nagy L.G."/>
            <person name="Martin F."/>
            <person name="Kauserud H."/>
        </authorList>
    </citation>
    <scope>NUCLEOTIDE SEQUENCE</scope>
    <source>
        <strain evidence="2">CBHHK188m</strain>
    </source>
</reference>
<comment type="caution">
    <text evidence="2">The sequence shown here is derived from an EMBL/GenBank/DDBJ whole genome shotgun (WGS) entry which is preliminary data.</text>
</comment>
<organism evidence="2 3">
    <name type="scientific">Mycena maculata</name>
    <dbReference type="NCBI Taxonomy" id="230809"/>
    <lineage>
        <taxon>Eukaryota</taxon>
        <taxon>Fungi</taxon>
        <taxon>Dikarya</taxon>
        <taxon>Basidiomycota</taxon>
        <taxon>Agaricomycotina</taxon>
        <taxon>Agaricomycetes</taxon>
        <taxon>Agaricomycetidae</taxon>
        <taxon>Agaricales</taxon>
        <taxon>Marasmiineae</taxon>
        <taxon>Mycenaceae</taxon>
        <taxon>Mycena</taxon>
    </lineage>
</organism>
<proteinExistence type="predicted"/>